<dbReference type="Gene3D" id="1.20.5.500">
    <property type="entry name" value="Single helix bin"/>
    <property type="match status" value="1"/>
</dbReference>
<proteinExistence type="inferred from homology"/>
<keyword evidence="1" id="KW-0403">Intermediate filament</keyword>
<dbReference type="PANTHER" id="PTHR45652:SF13">
    <property type="entry name" value="NEUROFILAMENT LIGHT POLYPEPTIDE"/>
    <property type="match status" value="1"/>
</dbReference>
<dbReference type="SMART" id="SM01391">
    <property type="entry name" value="Filament"/>
    <property type="match status" value="1"/>
</dbReference>
<evidence type="ECO:0000256" key="4">
    <source>
        <dbReference type="SAM" id="Coils"/>
    </source>
</evidence>
<dbReference type="AlphaFoldDB" id="A0A8B9JID2"/>
<evidence type="ECO:0000313" key="8">
    <source>
        <dbReference type="Proteomes" id="UP000694621"/>
    </source>
</evidence>
<dbReference type="GO" id="GO:0005200">
    <property type="term" value="F:structural constituent of cytoskeleton"/>
    <property type="evidence" value="ECO:0007669"/>
    <property type="project" value="TreeGrafter"/>
</dbReference>
<evidence type="ECO:0000313" key="7">
    <source>
        <dbReference type="Ensembl" id="ENSAMXP00005021996.1"/>
    </source>
</evidence>
<evidence type="ECO:0000256" key="2">
    <source>
        <dbReference type="ARBA" id="ARBA00023054"/>
    </source>
</evidence>
<reference evidence="7" key="1">
    <citation type="submission" date="2025-08" db="UniProtKB">
        <authorList>
            <consortium name="Ensembl"/>
        </authorList>
    </citation>
    <scope>IDENTIFICATION</scope>
</reference>
<dbReference type="Ensembl" id="ENSAMXT00005024305.1">
    <property type="protein sequence ID" value="ENSAMXP00005021996.1"/>
    <property type="gene ID" value="ENSAMXG00005011346.1"/>
</dbReference>
<feature type="region of interest" description="Disordered" evidence="5">
    <location>
        <begin position="147"/>
        <end position="175"/>
    </location>
</feature>
<dbReference type="InterPro" id="IPR039008">
    <property type="entry name" value="IF_rod_dom"/>
</dbReference>
<evidence type="ECO:0000259" key="6">
    <source>
        <dbReference type="PROSITE" id="PS51842"/>
    </source>
</evidence>
<comment type="similarity">
    <text evidence="3">Belongs to the intermediate filament family.</text>
</comment>
<dbReference type="FunFam" id="1.20.5.170:FF:000002">
    <property type="entry name" value="Type I keratin KA11"/>
    <property type="match status" value="1"/>
</dbReference>
<accession>A0A8B9JID2</accession>
<dbReference type="FunFam" id="1.20.5.500:FF:000001">
    <property type="entry name" value="Type II keratin 23"/>
    <property type="match status" value="1"/>
</dbReference>
<dbReference type="GO" id="GO:0045109">
    <property type="term" value="P:intermediate filament organization"/>
    <property type="evidence" value="ECO:0007669"/>
    <property type="project" value="TreeGrafter"/>
</dbReference>
<dbReference type="PROSITE" id="PS51842">
    <property type="entry name" value="IF_ROD_2"/>
    <property type="match status" value="1"/>
</dbReference>
<dbReference type="Gene3D" id="1.20.5.170">
    <property type="match status" value="1"/>
</dbReference>
<name>A0A8B9JID2_ASTMX</name>
<protein>
    <submittedName>
        <fullName evidence="7">Zgc:65851</fullName>
    </submittedName>
</protein>
<dbReference type="Pfam" id="PF00038">
    <property type="entry name" value="Filament"/>
    <property type="match status" value="1"/>
</dbReference>
<dbReference type="PANTHER" id="PTHR45652">
    <property type="entry name" value="GLIAL FIBRILLARY ACIDIC PROTEIN"/>
    <property type="match status" value="1"/>
</dbReference>
<evidence type="ECO:0000256" key="3">
    <source>
        <dbReference type="ARBA" id="ARBA00061646"/>
    </source>
</evidence>
<dbReference type="FunFam" id="1.20.5.1160:FF:000001">
    <property type="entry name" value="Keratin type II"/>
    <property type="match status" value="1"/>
</dbReference>
<evidence type="ECO:0000256" key="1">
    <source>
        <dbReference type="ARBA" id="ARBA00022754"/>
    </source>
</evidence>
<dbReference type="SUPFAM" id="SSF64593">
    <property type="entry name" value="Intermediate filament protein, coiled coil region"/>
    <property type="match status" value="2"/>
</dbReference>
<dbReference type="Gene3D" id="1.20.5.1160">
    <property type="entry name" value="Vasodilator-stimulated phosphoprotein"/>
    <property type="match status" value="1"/>
</dbReference>
<feature type="coiled-coil region" evidence="4">
    <location>
        <begin position="288"/>
        <end position="340"/>
    </location>
</feature>
<evidence type="ECO:0000256" key="5">
    <source>
        <dbReference type="SAM" id="MobiDB-lite"/>
    </source>
</evidence>
<sequence length="396" mass="45927">MAFTGDLYSSSYRRIYSDAPRRMTSASSRYAHAAPRVGSRLALDATTDLAHTAAVTNEMKIIRTSEKEQLQGLNDRFVCFIEKVRALEQRNRALEAEAAQLRERHREPSRLRDLYEREVRDLRARADELARDASRLRVERAQAGEALESAREQLAEETRRREEAERGASGCRRDAEEAALARHDLERRVEALLEEIEFLRRVHEEELREMQVSVEMDVSRPDLAVALKDIRSQYEALSSRNQLQADEWYRSKFASVTEAASRNNDAIKQAKDELGDCRRQVQARTLEVEALRGHNEALERQLAEMEERHSNEISEMQEAIQQLEEALRGTKGEMSRHLREYQELLNVKMALDIEIAAYRVKECVRLVEENMMPRCMKKTVIKNQPTRVIPPNIDYF</sequence>
<dbReference type="Proteomes" id="UP000694621">
    <property type="component" value="Unplaced"/>
</dbReference>
<dbReference type="InterPro" id="IPR050405">
    <property type="entry name" value="Intermediate_filament"/>
</dbReference>
<keyword evidence="2 4" id="KW-0175">Coiled coil</keyword>
<feature type="domain" description="IF rod" evidence="6">
    <location>
        <begin position="66"/>
        <end position="359"/>
    </location>
</feature>
<dbReference type="GO" id="GO:0005737">
    <property type="term" value="C:cytoplasm"/>
    <property type="evidence" value="ECO:0007669"/>
    <property type="project" value="TreeGrafter"/>
</dbReference>
<dbReference type="GO" id="GO:0005882">
    <property type="term" value="C:intermediate filament"/>
    <property type="evidence" value="ECO:0007669"/>
    <property type="project" value="UniProtKB-KW"/>
</dbReference>
<organism evidence="7 8">
    <name type="scientific">Astyanax mexicanus</name>
    <name type="common">Blind cave fish</name>
    <name type="synonym">Astyanax fasciatus mexicanus</name>
    <dbReference type="NCBI Taxonomy" id="7994"/>
    <lineage>
        <taxon>Eukaryota</taxon>
        <taxon>Metazoa</taxon>
        <taxon>Chordata</taxon>
        <taxon>Craniata</taxon>
        <taxon>Vertebrata</taxon>
        <taxon>Euteleostomi</taxon>
        <taxon>Actinopterygii</taxon>
        <taxon>Neopterygii</taxon>
        <taxon>Teleostei</taxon>
        <taxon>Ostariophysi</taxon>
        <taxon>Characiformes</taxon>
        <taxon>Characoidei</taxon>
        <taxon>Acestrorhamphidae</taxon>
        <taxon>Acestrorhamphinae</taxon>
        <taxon>Astyanax</taxon>
    </lineage>
</organism>